<keyword evidence="2" id="KW-1133">Transmembrane helix</keyword>
<evidence type="ECO:0000313" key="5">
    <source>
        <dbReference type="Proteomes" id="UP001165648"/>
    </source>
</evidence>
<proteinExistence type="predicted"/>
<protein>
    <submittedName>
        <fullName evidence="4">DUF4339 domain-containing protein</fullName>
    </submittedName>
</protein>
<sequence length="242" mass="26343">MQWYYERDGQQVGPVSQAEMVRLAIHHDIKPQTLVWHPAFGNEWRPASKAGLAFPSGDVKIFTLTLGQPKPATAVAAGTGGKLGKVPFLWAWMLLLPEVVNVTLLFAGQILHWTVHSESLLTGLCIGAILFLAFMQDRKALTLAGVTPPAFLWLLFIPGYLWCRWRIVRKGFILFVCSAFLMVGEGAILITNPPPGFPHVSFQVQSVKSSAEHSTTGQKSASSSPDNTGPAQAAPQEGDVQL</sequence>
<reference evidence="4 5" key="1">
    <citation type="submission" date="2022-07" db="EMBL/GenBank/DDBJ databases">
        <title>Bombella genomes.</title>
        <authorList>
            <person name="Harer L."/>
            <person name="Styblova S."/>
            <person name="Ehrmann M."/>
        </authorList>
    </citation>
    <scope>NUCLEOTIDE SEQUENCE [LARGE SCALE GENOMIC DNA]</scope>
    <source>
        <strain evidence="4 5">TMW 2.2558</strain>
    </source>
</reference>
<keyword evidence="2" id="KW-0812">Transmembrane</keyword>
<name>A0ABT3W9L6_9PROT</name>
<feature type="transmembrane region" description="Helical" evidence="2">
    <location>
        <begin position="119"/>
        <end position="135"/>
    </location>
</feature>
<feature type="region of interest" description="Disordered" evidence="1">
    <location>
        <begin position="208"/>
        <end position="242"/>
    </location>
</feature>
<dbReference type="RefSeq" id="WP_099026808.1">
    <property type="nucleotide sequence ID" value="NZ_JANIDW010000003.1"/>
</dbReference>
<dbReference type="EMBL" id="JANIDW010000003">
    <property type="protein sequence ID" value="MCX5615079.1"/>
    <property type="molecule type" value="Genomic_DNA"/>
</dbReference>
<evidence type="ECO:0000256" key="1">
    <source>
        <dbReference type="SAM" id="MobiDB-lite"/>
    </source>
</evidence>
<keyword evidence="2" id="KW-0472">Membrane</keyword>
<gene>
    <name evidence="4" type="ORF">NQF64_07465</name>
</gene>
<comment type="caution">
    <text evidence="4">The sequence shown here is derived from an EMBL/GenBank/DDBJ whole genome shotgun (WGS) entry which is preliminary data.</text>
</comment>
<feature type="transmembrane region" description="Helical" evidence="2">
    <location>
        <begin position="141"/>
        <end position="163"/>
    </location>
</feature>
<dbReference type="Proteomes" id="UP001165648">
    <property type="component" value="Unassembled WGS sequence"/>
</dbReference>
<feature type="domain" description="GYF" evidence="3">
    <location>
        <begin position="3"/>
        <end position="48"/>
    </location>
</feature>
<feature type="compositionally biased region" description="Polar residues" evidence="1">
    <location>
        <begin position="208"/>
        <end position="230"/>
    </location>
</feature>
<accession>A0ABT3W9L6</accession>
<evidence type="ECO:0000256" key="2">
    <source>
        <dbReference type="SAM" id="Phobius"/>
    </source>
</evidence>
<evidence type="ECO:0000259" key="3">
    <source>
        <dbReference type="Pfam" id="PF14237"/>
    </source>
</evidence>
<keyword evidence="5" id="KW-1185">Reference proteome</keyword>
<feature type="transmembrane region" description="Helical" evidence="2">
    <location>
        <begin position="89"/>
        <end position="107"/>
    </location>
</feature>
<feature type="transmembrane region" description="Helical" evidence="2">
    <location>
        <begin position="172"/>
        <end position="191"/>
    </location>
</feature>
<dbReference type="Pfam" id="PF14237">
    <property type="entry name" value="GYF_2"/>
    <property type="match status" value="1"/>
</dbReference>
<dbReference type="InterPro" id="IPR025640">
    <property type="entry name" value="GYF_2"/>
</dbReference>
<evidence type="ECO:0000313" key="4">
    <source>
        <dbReference type="EMBL" id="MCX5615079.1"/>
    </source>
</evidence>
<organism evidence="4 5">
    <name type="scientific">Bombella saccharophila</name>
    <dbReference type="NCBI Taxonomy" id="2967338"/>
    <lineage>
        <taxon>Bacteria</taxon>
        <taxon>Pseudomonadati</taxon>
        <taxon>Pseudomonadota</taxon>
        <taxon>Alphaproteobacteria</taxon>
        <taxon>Acetobacterales</taxon>
        <taxon>Acetobacteraceae</taxon>
        <taxon>Bombella</taxon>
    </lineage>
</organism>